<evidence type="ECO:0008006" key="10">
    <source>
        <dbReference type="Google" id="ProtNLM"/>
    </source>
</evidence>
<dbReference type="Proteomes" id="UP000235826">
    <property type="component" value="Chromosome"/>
</dbReference>
<dbReference type="GO" id="GO:0009279">
    <property type="term" value="C:cell outer membrane"/>
    <property type="evidence" value="ECO:0007669"/>
    <property type="project" value="UniProtKB-SubCell"/>
</dbReference>
<sequence length="476" mass="53943">MKNFKYYSILFIISILTVVSCDREEFLDIQPVGRIIPATLDDYRLMLDNVRSGFGGNAKTTGFSNKHSLSRFLSDNVKLNVEIFNSAFNSQNDLRAYLFDDAIYAPIENDTDWDNYYQHIYVSNIIAEGLDEIEDSAKKRALEGEARMHRAFAYFNLVNLYAPHYNSNTASTDLGVPIREGVELTGIDLTRATVQEVYDLILEDVLFATTSLEDTQSGALVFRPSKAAAFSLLARVYLYQANYTDALTAVNNALALQSTLRDINNDPINPFAPGLRSFQDFTIDPEVVWFKDGGWAFALNSPTDELINLYENGDVRREWYTTMANHGFIQSDSNELVYAARYFGFNTSSDAISTAELYLIRAECYARLGNITEANDDLNTLRINRFTPATYTAINITDAAALLQFVKDERRREMTMTADRLFDIKRYNLLDNDGISINRDYNGQTVTVAANSNNWVLPIGQKYILLNPEIEQNPRD</sequence>
<dbReference type="SUPFAM" id="SSF48452">
    <property type="entry name" value="TPR-like"/>
    <property type="match status" value="1"/>
</dbReference>
<proteinExistence type="inferred from homology"/>
<evidence type="ECO:0000259" key="7">
    <source>
        <dbReference type="Pfam" id="PF14322"/>
    </source>
</evidence>
<evidence type="ECO:0000256" key="3">
    <source>
        <dbReference type="ARBA" id="ARBA00022729"/>
    </source>
</evidence>
<keyword evidence="3" id="KW-0732">Signal</keyword>
<accession>A0A2K9PU65</accession>
<protein>
    <recommendedName>
        <fullName evidence="10">RagB/SusD family nutrient uptake outer membrane protein</fullName>
    </recommendedName>
</protein>
<evidence type="ECO:0000313" key="8">
    <source>
        <dbReference type="EMBL" id="AUP80603.1"/>
    </source>
</evidence>
<dbReference type="OrthoDB" id="653598at2"/>
<name>A0A2K9PU65_9FLAO</name>
<reference evidence="8 9" key="1">
    <citation type="submission" date="2018-01" db="EMBL/GenBank/DDBJ databases">
        <title>Complete genome sequence of Flavivirga eckloniae ECD14 isolated from seaweed Ecklonia cava.</title>
        <authorList>
            <person name="Lee J.H."/>
            <person name="Baik K.S."/>
            <person name="Seong C.N."/>
        </authorList>
    </citation>
    <scope>NUCLEOTIDE SEQUENCE [LARGE SCALE GENOMIC DNA]</scope>
    <source>
        <strain evidence="8 9">ECD14</strain>
    </source>
</reference>
<dbReference type="InterPro" id="IPR033985">
    <property type="entry name" value="SusD-like_N"/>
</dbReference>
<evidence type="ECO:0000256" key="5">
    <source>
        <dbReference type="ARBA" id="ARBA00023237"/>
    </source>
</evidence>
<dbReference type="InterPro" id="IPR011990">
    <property type="entry name" value="TPR-like_helical_dom_sf"/>
</dbReference>
<dbReference type="Pfam" id="PF07980">
    <property type="entry name" value="SusD_RagB"/>
    <property type="match status" value="1"/>
</dbReference>
<keyword evidence="5" id="KW-0998">Cell outer membrane</keyword>
<dbReference type="RefSeq" id="WP_102757249.1">
    <property type="nucleotide sequence ID" value="NZ_CP025791.1"/>
</dbReference>
<dbReference type="Gene3D" id="1.25.40.390">
    <property type="match status" value="2"/>
</dbReference>
<feature type="domain" description="RagB/SusD" evidence="6">
    <location>
        <begin position="354"/>
        <end position="474"/>
    </location>
</feature>
<evidence type="ECO:0000256" key="2">
    <source>
        <dbReference type="ARBA" id="ARBA00006275"/>
    </source>
</evidence>
<dbReference type="KEGG" id="fek:C1H87_18555"/>
<dbReference type="PROSITE" id="PS51257">
    <property type="entry name" value="PROKAR_LIPOPROTEIN"/>
    <property type="match status" value="1"/>
</dbReference>
<evidence type="ECO:0000256" key="4">
    <source>
        <dbReference type="ARBA" id="ARBA00023136"/>
    </source>
</evidence>
<comment type="similarity">
    <text evidence="2">Belongs to the SusD family.</text>
</comment>
<dbReference type="InterPro" id="IPR012944">
    <property type="entry name" value="SusD_RagB_dom"/>
</dbReference>
<organism evidence="8 9">
    <name type="scientific">Flavivirga eckloniae</name>
    <dbReference type="NCBI Taxonomy" id="1803846"/>
    <lineage>
        <taxon>Bacteria</taxon>
        <taxon>Pseudomonadati</taxon>
        <taxon>Bacteroidota</taxon>
        <taxon>Flavobacteriia</taxon>
        <taxon>Flavobacteriales</taxon>
        <taxon>Flavobacteriaceae</taxon>
        <taxon>Flavivirga</taxon>
    </lineage>
</organism>
<evidence type="ECO:0000256" key="1">
    <source>
        <dbReference type="ARBA" id="ARBA00004442"/>
    </source>
</evidence>
<dbReference type="AlphaFoldDB" id="A0A2K9PU65"/>
<dbReference type="EMBL" id="CP025791">
    <property type="protein sequence ID" value="AUP80603.1"/>
    <property type="molecule type" value="Genomic_DNA"/>
</dbReference>
<keyword evidence="4" id="KW-0472">Membrane</keyword>
<dbReference type="Pfam" id="PF14322">
    <property type="entry name" value="SusD-like_3"/>
    <property type="match status" value="1"/>
</dbReference>
<evidence type="ECO:0000259" key="6">
    <source>
        <dbReference type="Pfam" id="PF07980"/>
    </source>
</evidence>
<gene>
    <name evidence="8" type="ORF">C1H87_18555</name>
</gene>
<feature type="domain" description="SusD-like N-terminal" evidence="7">
    <location>
        <begin position="26"/>
        <end position="238"/>
    </location>
</feature>
<evidence type="ECO:0000313" key="9">
    <source>
        <dbReference type="Proteomes" id="UP000235826"/>
    </source>
</evidence>
<comment type="subcellular location">
    <subcellularLocation>
        <location evidence="1">Cell outer membrane</location>
    </subcellularLocation>
</comment>
<keyword evidence="9" id="KW-1185">Reference proteome</keyword>